<dbReference type="GO" id="GO:0004523">
    <property type="term" value="F:RNA-DNA hybrid ribonuclease activity"/>
    <property type="evidence" value="ECO:0007669"/>
    <property type="project" value="InterPro"/>
</dbReference>
<evidence type="ECO:0000313" key="2">
    <source>
        <dbReference type="EnsemblPlants" id="QL04p035197:mrna"/>
    </source>
</evidence>
<reference evidence="2" key="2">
    <citation type="submission" date="2021-01" db="UniProtKB">
        <authorList>
            <consortium name="EnsemblPlants"/>
        </authorList>
    </citation>
    <scope>IDENTIFICATION</scope>
</reference>
<evidence type="ECO:0000259" key="1">
    <source>
        <dbReference type="Pfam" id="PF13456"/>
    </source>
</evidence>
<reference evidence="2 3" key="1">
    <citation type="journal article" date="2016" name="G3 (Bethesda)">
        <title>First Draft Assembly and Annotation of the Genome of a California Endemic Oak Quercus lobata Nee (Fagaceae).</title>
        <authorList>
            <person name="Sork V.L."/>
            <person name="Fitz-Gibbon S.T."/>
            <person name="Puiu D."/>
            <person name="Crepeau M."/>
            <person name="Gugger P.F."/>
            <person name="Sherman R."/>
            <person name="Stevens K."/>
            <person name="Langley C.H."/>
            <person name="Pellegrini M."/>
            <person name="Salzberg S.L."/>
        </authorList>
    </citation>
    <scope>NUCLEOTIDE SEQUENCE [LARGE SCALE GENOMIC DNA]</scope>
    <source>
        <strain evidence="2 3">cv. SW786</strain>
    </source>
</reference>
<dbReference type="PANTHER" id="PTHR47074:SF48">
    <property type="entry name" value="POLYNUCLEOTIDYL TRANSFERASE, RIBONUCLEASE H-LIKE SUPERFAMILY PROTEIN"/>
    <property type="match status" value="1"/>
</dbReference>
<dbReference type="CDD" id="cd06222">
    <property type="entry name" value="RNase_H_like"/>
    <property type="match status" value="1"/>
</dbReference>
<dbReference type="AlphaFoldDB" id="A0A7N2LFM3"/>
<dbReference type="EnsemblPlants" id="QL04p035197:mrna">
    <property type="protein sequence ID" value="QL04p035197:mrna"/>
    <property type="gene ID" value="QL04p035197"/>
</dbReference>
<dbReference type="EMBL" id="LRBV02000004">
    <property type="status" value="NOT_ANNOTATED_CDS"/>
    <property type="molecule type" value="Genomic_DNA"/>
</dbReference>
<feature type="domain" description="RNase H type-1" evidence="1">
    <location>
        <begin position="65"/>
        <end position="141"/>
    </location>
</feature>
<dbReference type="GO" id="GO:0003676">
    <property type="term" value="F:nucleic acid binding"/>
    <property type="evidence" value="ECO:0007669"/>
    <property type="project" value="InterPro"/>
</dbReference>
<dbReference type="InParanoid" id="A0A7N2LFM3"/>
<evidence type="ECO:0000313" key="3">
    <source>
        <dbReference type="Proteomes" id="UP000594261"/>
    </source>
</evidence>
<dbReference type="Pfam" id="PF13456">
    <property type="entry name" value="RVT_3"/>
    <property type="match status" value="1"/>
</dbReference>
<dbReference type="Proteomes" id="UP000594261">
    <property type="component" value="Chromosome 4"/>
</dbReference>
<name>A0A7N2LFM3_QUELO</name>
<dbReference type="InterPro" id="IPR044730">
    <property type="entry name" value="RNase_H-like_dom_plant"/>
</dbReference>
<dbReference type="InterPro" id="IPR052929">
    <property type="entry name" value="RNase_H-like_EbsB-rel"/>
</dbReference>
<dbReference type="InterPro" id="IPR036397">
    <property type="entry name" value="RNaseH_sf"/>
</dbReference>
<dbReference type="PANTHER" id="PTHR47074">
    <property type="entry name" value="BNAC02G40300D PROTEIN"/>
    <property type="match status" value="1"/>
</dbReference>
<proteinExistence type="predicted"/>
<accession>A0A7N2LFM3</accession>
<dbReference type="Gramene" id="QL04p035197:mrna">
    <property type="protein sequence ID" value="QL04p035197:mrna"/>
    <property type="gene ID" value="QL04p035197"/>
</dbReference>
<protein>
    <recommendedName>
        <fullName evidence="1">RNase H type-1 domain-containing protein</fullName>
    </recommendedName>
</protein>
<dbReference type="OMA" id="FRCIARD"/>
<dbReference type="Gene3D" id="3.30.420.10">
    <property type="entry name" value="Ribonuclease H-like superfamily/Ribonuclease H"/>
    <property type="match status" value="1"/>
</dbReference>
<sequence>MTCWSIWSRRNKLRVGEGVWPLNKIAGVARHHLQEFQQVRHCPSKQVRAQRPRWKPPDAGLLKVNFDGAIFDDLRAAGIGVAVRNEHGEVVAALAEQIPIPDSDFTLETLAARRAVLFARDLGLHHVFEGDLESSIHAINKVML</sequence>
<dbReference type="InterPro" id="IPR002156">
    <property type="entry name" value="RNaseH_domain"/>
</dbReference>
<keyword evidence="3" id="KW-1185">Reference proteome</keyword>
<organism evidence="2 3">
    <name type="scientific">Quercus lobata</name>
    <name type="common">Valley oak</name>
    <dbReference type="NCBI Taxonomy" id="97700"/>
    <lineage>
        <taxon>Eukaryota</taxon>
        <taxon>Viridiplantae</taxon>
        <taxon>Streptophyta</taxon>
        <taxon>Embryophyta</taxon>
        <taxon>Tracheophyta</taxon>
        <taxon>Spermatophyta</taxon>
        <taxon>Magnoliopsida</taxon>
        <taxon>eudicotyledons</taxon>
        <taxon>Gunneridae</taxon>
        <taxon>Pentapetalae</taxon>
        <taxon>rosids</taxon>
        <taxon>fabids</taxon>
        <taxon>Fagales</taxon>
        <taxon>Fagaceae</taxon>
        <taxon>Quercus</taxon>
    </lineage>
</organism>